<dbReference type="PANTHER" id="PTHR40744:SF1">
    <property type="entry name" value="SODIUM STIBOGLUCONATE RESISTANCE PROTEIN"/>
    <property type="match status" value="1"/>
</dbReference>
<organism evidence="3 4">
    <name type="scientific">Leishmania infantum</name>
    <dbReference type="NCBI Taxonomy" id="5671"/>
    <lineage>
        <taxon>Eukaryota</taxon>
        <taxon>Discoba</taxon>
        <taxon>Euglenozoa</taxon>
        <taxon>Kinetoplastea</taxon>
        <taxon>Metakinetoplastina</taxon>
        <taxon>Trypanosomatida</taxon>
        <taxon>Trypanosomatidae</taxon>
        <taxon>Leishmaniinae</taxon>
        <taxon>Leishmania</taxon>
    </lineage>
</organism>
<name>A0A381MPX6_LEIIN</name>
<dbReference type="EMBL" id="LR812964">
    <property type="protein sequence ID" value="CAC9518376.1"/>
    <property type="molecule type" value="Genomic_DNA"/>
</dbReference>
<accession>A0A381MPX6</accession>
<proteinExistence type="predicted"/>
<sequence length="218" mass="22888">MWTRWKASCSVAWASAGVRERKGSEQLNGGSAHRGDCGVGIGWGVCLSSENAKAAQVSADVEARFPEAAQQARGASPVGHSSAFQQPPGGHLGLLPAGSGYCAGVSAAARDWLFPTSRTRILLRCPTLWREESLGDGGGFVGHRRTRGLRIAAAAVPAHDAAGTGRGSARVSKREWRRMSCTASMLSTLALVEASCCYCEQSSLIGYCSPLTRARTPP</sequence>
<dbReference type="EMBL" id="LR812964">
    <property type="protein sequence ID" value="CAC9518401.1"/>
    <property type="molecule type" value="Genomic_DNA"/>
</dbReference>
<dbReference type="AlphaFoldDB" id="A0A381MPX6"/>
<reference evidence="3" key="1">
    <citation type="submission" date="2020-06" db="EMBL/GenBank/DDBJ databases">
        <authorList>
            <person name="Gonzalez-de la Fuente S."/>
            <person name="Peiro-Pastor R."/>
            <person name="Rastrojo A."/>
            <person name="Moreno J."/>
            <person name="Carrasco-Ramiro F."/>
            <person name="Requena JM."/>
            <person name="Aguado B."/>
        </authorList>
    </citation>
    <scope>NUCLEOTIDE SEQUENCE</scope>
</reference>
<dbReference type="VEuPathDB" id="TriTrypDB:LINF_310015100"/>
<gene>
    <name evidence="1" type="ORF">LINF_310015100</name>
    <name evidence="2" type="ORF">LINF_310015300</name>
    <name evidence="3" type="ORF">LINF_310015500</name>
</gene>
<evidence type="ECO:0000313" key="2">
    <source>
        <dbReference type="EMBL" id="CAC9518376.1"/>
    </source>
</evidence>
<protein>
    <submittedName>
        <fullName evidence="3">Hypothetical_protein_-_conserved</fullName>
    </submittedName>
</protein>
<evidence type="ECO:0000313" key="1">
    <source>
        <dbReference type="EMBL" id="CAC9518350.1"/>
    </source>
</evidence>
<dbReference type="PANTHER" id="PTHR40744">
    <property type="entry name" value="SODIUM STIBOGLUCONATE RESISTANCE PROTEIN-RELATED"/>
    <property type="match status" value="1"/>
</dbReference>
<dbReference type="Proteomes" id="UP000255414">
    <property type="component" value="Chromosome 31"/>
</dbReference>
<dbReference type="EMBL" id="LR812964">
    <property type="protein sequence ID" value="CAC9518350.1"/>
    <property type="molecule type" value="Genomic_DNA"/>
</dbReference>
<evidence type="ECO:0000313" key="4">
    <source>
        <dbReference type="Proteomes" id="UP000255414"/>
    </source>
</evidence>
<evidence type="ECO:0000313" key="3">
    <source>
        <dbReference type="EMBL" id="CAC9518401.1"/>
    </source>
</evidence>